<comment type="caution">
    <text evidence="1">The sequence shown here is derived from an EMBL/GenBank/DDBJ whole genome shotgun (WGS) entry which is preliminary data.</text>
</comment>
<name>A0ACB7RTQ5_HYAAI</name>
<evidence type="ECO:0000313" key="2">
    <source>
        <dbReference type="Proteomes" id="UP000821845"/>
    </source>
</evidence>
<dbReference type="Proteomes" id="UP000821845">
    <property type="component" value="Chromosome 7"/>
</dbReference>
<organism evidence="1 2">
    <name type="scientific">Hyalomma asiaticum</name>
    <name type="common">Tick</name>
    <dbReference type="NCBI Taxonomy" id="266040"/>
    <lineage>
        <taxon>Eukaryota</taxon>
        <taxon>Metazoa</taxon>
        <taxon>Ecdysozoa</taxon>
        <taxon>Arthropoda</taxon>
        <taxon>Chelicerata</taxon>
        <taxon>Arachnida</taxon>
        <taxon>Acari</taxon>
        <taxon>Parasitiformes</taxon>
        <taxon>Ixodida</taxon>
        <taxon>Ixodoidea</taxon>
        <taxon>Ixodidae</taxon>
        <taxon>Hyalomminae</taxon>
        <taxon>Hyalomma</taxon>
    </lineage>
</organism>
<dbReference type="EMBL" id="CM023487">
    <property type="protein sequence ID" value="KAH6925229.1"/>
    <property type="molecule type" value="Genomic_DNA"/>
</dbReference>
<keyword evidence="2" id="KW-1185">Reference proteome</keyword>
<protein>
    <submittedName>
        <fullName evidence="1">Uncharacterized protein</fullName>
    </submittedName>
</protein>
<proteinExistence type="predicted"/>
<evidence type="ECO:0000313" key="1">
    <source>
        <dbReference type="EMBL" id="KAH6925229.1"/>
    </source>
</evidence>
<accession>A0ACB7RTQ5</accession>
<gene>
    <name evidence="1" type="ORF">HPB50_002204</name>
</gene>
<sequence length="294" mass="32516">MVARWGGVSIGQPALREEECQCSMTPLGGELDTEMPSCSWCGQCSGEHATYVATLQFGDPDEPGSGKRHTTTATAVSVGKRESSPDHGHGSGFQRAGDAATAIAGIPSIESCYKDAIGYCNATRFGEKTRLEQEYFARLWMLSPIRLSNNKKALLKLHNQVLVNIRGLKTPGVQKSSFSSMLCDILLRTLARDIVVQYQRSCAMRARDTGGDAVSSRLDGLLTFLSIKLERLENSNFWQHDIHAYLLLTFHRLASRTFPCRVSACVCDDARLRSQSGGLPLEWWWWDQQICPAP</sequence>
<reference evidence="1" key="1">
    <citation type="submission" date="2020-05" db="EMBL/GenBank/DDBJ databases">
        <title>Large-scale comparative analyses of tick genomes elucidate their genetic diversity and vector capacities.</title>
        <authorList>
            <person name="Jia N."/>
            <person name="Wang J."/>
            <person name="Shi W."/>
            <person name="Du L."/>
            <person name="Sun Y."/>
            <person name="Zhan W."/>
            <person name="Jiang J."/>
            <person name="Wang Q."/>
            <person name="Zhang B."/>
            <person name="Ji P."/>
            <person name="Sakyi L.B."/>
            <person name="Cui X."/>
            <person name="Yuan T."/>
            <person name="Jiang B."/>
            <person name="Yang W."/>
            <person name="Lam T.T.-Y."/>
            <person name="Chang Q."/>
            <person name="Ding S."/>
            <person name="Wang X."/>
            <person name="Zhu J."/>
            <person name="Ruan X."/>
            <person name="Zhao L."/>
            <person name="Wei J."/>
            <person name="Que T."/>
            <person name="Du C."/>
            <person name="Cheng J."/>
            <person name="Dai P."/>
            <person name="Han X."/>
            <person name="Huang E."/>
            <person name="Gao Y."/>
            <person name="Liu J."/>
            <person name="Shao H."/>
            <person name="Ye R."/>
            <person name="Li L."/>
            <person name="Wei W."/>
            <person name="Wang X."/>
            <person name="Wang C."/>
            <person name="Yang T."/>
            <person name="Huo Q."/>
            <person name="Li W."/>
            <person name="Guo W."/>
            <person name="Chen H."/>
            <person name="Zhou L."/>
            <person name="Ni X."/>
            <person name="Tian J."/>
            <person name="Zhou Y."/>
            <person name="Sheng Y."/>
            <person name="Liu T."/>
            <person name="Pan Y."/>
            <person name="Xia L."/>
            <person name="Li J."/>
            <person name="Zhao F."/>
            <person name="Cao W."/>
        </authorList>
    </citation>
    <scope>NUCLEOTIDE SEQUENCE</scope>
    <source>
        <strain evidence="1">Hyas-2018</strain>
    </source>
</reference>